<evidence type="ECO:0000256" key="10">
    <source>
        <dbReference type="ARBA" id="ARBA00023014"/>
    </source>
</evidence>
<comment type="similarity">
    <text evidence="2">Belongs to the uracil-DNA glycosylase (UDG) superfamily. Type 4 (UDGa) family.</text>
</comment>
<keyword evidence="7" id="KW-0227">DNA damage</keyword>
<gene>
    <name evidence="13" type="ORF">E6H01_09745</name>
</gene>
<accession>A0A537KX86</accession>
<keyword evidence="5" id="KW-0004">4Fe-4S</keyword>
<dbReference type="Gene3D" id="3.40.470.10">
    <property type="entry name" value="Uracil-DNA glycosylase-like domain"/>
    <property type="match status" value="1"/>
</dbReference>
<dbReference type="GO" id="GO:0004844">
    <property type="term" value="F:uracil DNA N-glycosylase activity"/>
    <property type="evidence" value="ECO:0007669"/>
    <property type="project" value="UniProtKB-EC"/>
</dbReference>
<keyword evidence="6" id="KW-0479">Metal-binding</keyword>
<dbReference type="EMBL" id="VBAL01000117">
    <property type="protein sequence ID" value="TMJ00360.1"/>
    <property type="molecule type" value="Genomic_DNA"/>
</dbReference>
<evidence type="ECO:0000313" key="13">
    <source>
        <dbReference type="EMBL" id="TMJ00360.1"/>
    </source>
</evidence>
<dbReference type="NCBIfam" id="TIGR00758">
    <property type="entry name" value="UDG_fam4"/>
    <property type="match status" value="1"/>
</dbReference>
<evidence type="ECO:0000259" key="12">
    <source>
        <dbReference type="SMART" id="SM00986"/>
    </source>
</evidence>
<keyword evidence="10" id="KW-0411">Iron-sulfur</keyword>
<name>A0A537KX86_9BACT</name>
<dbReference type="InterPro" id="IPR005122">
    <property type="entry name" value="Uracil-DNA_glycosylase-like"/>
</dbReference>
<organism evidence="13 14">
    <name type="scientific">Candidatus Segetimicrobium genomatis</name>
    <dbReference type="NCBI Taxonomy" id="2569760"/>
    <lineage>
        <taxon>Bacteria</taxon>
        <taxon>Bacillati</taxon>
        <taxon>Candidatus Sysuimicrobiota</taxon>
        <taxon>Candidatus Sysuimicrobiia</taxon>
        <taxon>Candidatus Sysuimicrobiales</taxon>
        <taxon>Candidatus Segetimicrobiaceae</taxon>
        <taxon>Candidatus Segetimicrobium</taxon>
    </lineage>
</organism>
<evidence type="ECO:0000256" key="6">
    <source>
        <dbReference type="ARBA" id="ARBA00022723"/>
    </source>
</evidence>
<dbReference type="Proteomes" id="UP000319353">
    <property type="component" value="Unassembled WGS sequence"/>
</dbReference>
<dbReference type="InterPro" id="IPR051536">
    <property type="entry name" value="UDG_Type-4/5"/>
</dbReference>
<evidence type="ECO:0000256" key="5">
    <source>
        <dbReference type="ARBA" id="ARBA00022485"/>
    </source>
</evidence>
<evidence type="ECO:0000256" key="8">
    <source>
        <dbReference type="ARBA" id="ARBA00022801"/>
    </source>
</evidence>
<dbReference type="PANTHER" id="PTHR33693">
    <property type="entry name" value="TYPE-5 URACIL-DNA GLYCOSYLASE"/>
    <property type="match status" value="1"/>
</dbReference>
<evidence type="ECO:0000256" key="3">
    <source>
        <dbReference type="ARBA" id="ARBA00012030"/>
    </source>
</evidence>
<dbReference type="SMART" id="SM00987">
    <property type="entry name" value="UreE_C"/>
    <property type="match status" value="1"/>
</dbReference>
<proteinExistence type="inferred from homology"/>
<protein>
    <recommendedName>
        <fullName evidence="4">Type-4 uracil-DNA glycosylase</fullName>
        <ecNumber evidence="3">3.2.2.27</ecNumber>
    </recommendedName>
</protein>
<evidence type="ECO:0000256" key="7">
    <source>
        <dbReference type="ARBA" id="ARBA00022763"/>
    </source>
</evidence>
<comment type="catalytic activity">
    <reaction evidence="1">
        <text>Hydrolyzes single-stranded DNA or mismatched double-stranded DNA and polynucleotides, releasing free uracil.</text>
        <dbReference type="EC" id="3.2.2.27"/>
    </reaction>
</comment>
<dbReference type="GO" id="GO:0046872">
    <property type="term" value="F:metal ion binding"/>
    <property type="evidence" value="ECO:0007669"/>
    <property type="project" value="UniProtKB-KW"/>
</dbReference>
<evidence type="ECO:0000256" key="11">
    <source>
        <dbReference type="ARBA" id="ARBA00023204"/>
    </source>
</evidence>
<dbReference type="InterPro" id="IPR036895">
    <property type="entry name" value="Uracil-DNA_glycosylase-like_sf"/>
</dbReference>
<dbReference type="SMART" id="SM00986">
    <property type="entry name" value="UDG"/>
    <property type="match status" value="1"/>
</dbReference>
<sequence length="196" mass="21936">MPRRTKSPKTRALAQLHDRIRRCDRCPLHRTRTEAVPGVGPASARIMLVGEAPGRQEDLTGQPFVGAAGKFLDELLASVGLSRSDVYITNVVKSRPVSGPPPGRNRAPTPAEIAACVPWLQEQLGILRPKVIVTLGRVALDYFLPGRRIADVHGRSIPQGPVTILPLYHPAMVLYRRDWVRMLRKDFRNLRRFLDE</sequence>
<dbReference type="CDD" id="cd10030">
    <property type="entry name" value="UDG-F4_TTUDGA_SPO1dp_like"/>
    <property type="match status" value="1"/>
</dbReference>
<evidence type="ECO:0000256" key="4">
    <source>
        <dbReference type="ARBA" id="ARBA00019403"/>
    </source>
</evidence>
<dbReference type="Pfam" id="PF03167">
    <property type="entry name" value="UDG"/>
    <property type="match status" value="1"/>
</dbReference>
<evidence type="ECO:0000256" key="9">
    <source>
        <dbReference type="ARBA" id="ARBA00023004"/>
    </source>
</evidence>
<dbReference type="SUPFAM" id="SSF52141">
    <property type="entry name" value="Uracil-DNA glycosylase-like"/>
    <property type="match status" value="1"/>
</dbReference>
<dbReference type="GO" id="GO:0006281">
    <property type="term" value="P:DNA repair"/>
    <property type="evidence" value="ECO:0007669"/>
    <property type="project" value="UniProtKB-KW"/>
</dbReference>
<reference evidence="13 14" key="1">
    <citation type="journal article" date="2019" name="Nat. Microbiol.">
        <title>Mediterranean grassland soil C-N compound turnover is dependent on rainfall and depth, and is mediated by genomically divergent microorganisms.</title>
        <authorList>
            <person name="Diamond S."/>
            <person name="Andeer P.F."/>
            <person name="Li Z."/>
            <person name="Crits-Christoph A."/>
            <person name="Burstein D."/>
            <person name="Anantharaman K."/>
            <person name="Lane K.R."/>
            <person name="Thomas B.C."/>
            <person name="Pan C."/>
            <person name="Northen T.R."/>
            <person name="Banfield J.F."/>
        </authorList>
    </citation>
    <scope>NUCLEOTIDE SEQUENCE [LARGE SCALE GENOMIC DNA]</scope>
    <source>
        <strain evidence="13">NP_4</strain>
    </source>
</reference>
<keyword evidence="9" id="KW-0408">Iron</keyword>
<keyword evidence="8" id="KW-0378">Hydrolase</keyword>
<feature type="domain" description="Uracil-DNA glycosylase-like" evidence="12">
    <location>
        <begin position="37"/>
        <end position="194"/>
    </location>
</feature>
<evidence type="ECO:0000256" key="2">
    <source>
        <dbReference type="ARBA" id="ARBA00006521"/>
    </source>
</evidence>
<evidence type="ECO:0000256" key="1">
    <source>
        <dbReference type="ARBA" id="ARBA00001400"/>
    </source>
</evidence>
<keyword evidence="11" id="KW-0234">DNA repair</keyword>
<evidence type="ECO:0000313" key="14">
    <source>
        <dbReference type="Proteomes" id="UP000319353"/>
    </source>
</evidence>
<dbReference type="GO" id="GO:0051539">
    <property type="term" value="F:4 iron, 4 sulfur cluster binding"/>
    <property type="evidence" value="ECO:0007669"/>
    <property type="project" value="UniProtKB-KW"/>
</dbReference>
<comment type="caution">
    <text evidence="13">The sequence shown here is derived from an EMBL/GenBank/DDBJ whole genome shotgun (WGS) entry which is preliminary data.</text>
</comment>
<dbReference type="EC" id="3.2.2.27" evidence="3"/>
<dbReference type="InterPro" id="IPR005273">
    <property type="entry name" value="Ura-DNA_glyco_family4"/>
</dbReference>
<dbReference type="AlphaFoldDB" id="A0A537KX86"/>
<dbReference type="PANTHER" id="PTHR33693:SF1">
    <property type="entry name" value="TYPE-4 URACIL-DNA GLYCOSYLASE"/>
    <property type="match status" value="1"/>
</dbReference>